<dbReference type="RefSeq" id="WP_093986619.1">
    <property type="nucleotide sequence ID" value="NZ_BMDE01000003.1"/>
</dbReference>
<evidence type="ECO:0008006" key="5">
    <source>
        <dbReference type="Google" id="ProtNLM"/>
    </source>
</evidence>
<evidence type="ECO:0000313" key="1">
    <source>
        <dbReference type="EMBL" id="GGH91651.1"/>
    </source>
</evidence>
<sequence length="89" mass="9886">MSTTLRINEALIIANRAFAPYQCVAWAPQEGNGELNLSVIDRHSTRLLGRTRLSRSNYSDPATLASLLDQTRRALCAEGVQLQPWSMQA</sequence>
<reference evidence="1" key="1">
    <citation type="journal article" date="2014" name="Int. J. Syst. Evol. Microbiol.">
        <title>Complete genome of a new Firmicutes species belonging to the dominant human colonic microbiota ('Ruminococcus bicirculans') reveals two chromosomes and a selective capacity to utilize plant glucans.</title>
        <authorList>
            <consortium name="NISC Comparative Sequencing Program"/>
            <person name="Wegmann U."/>
            <person name="Louis P."/>
            <person name="Goesmann A."/>
            <person name="Henrissat B."/>
            <person name="Duncan S.H."/>
            <person name="Flint H.J."/>
        </authorList>
    </citation>
    <scope>NUCLEOTIDE SEQUENCE</scope>
    <source>
        <strain evidence="1">CCM 8778</strain>
    </source>
</reference>
<reference evidence="1" key="5">
    <citation type="submission" date="2024-05" db="EMBL/GenBank/DDBJ databases">
        <authorList>
            <person name="Sun Q."/>
            <person name="Sedlacek I."/>
        </authorList>
    </citation>
    <scope>NUCLEOTIDE SEQUENCE</scope>
    <source>
        <strain evidence="1">CCM 8778</strain>
    </source>
</reference>
<reference evidence="4" key="4">
    <citation type="journal article" date="2019" name="Int. J. Syst. Evol. Microbiol.">
        <title>The Global Catalogue of Microorganisms (GCM) 10K type strain sequencing project: providing services to taxonomists for standard genome sequencing and annotation.</title>
        <authorList>
            <consortium name="The Broad Institute Genomics Platform"/>
            <consortium name="The Broad Institute Genome Sequencing Center for Infectious Disease"/>
            <person name="Wu L."/>
            <person name="Ma J."/>
        </authorList>
    </citation>
    <scope>NUCLEOTIDE SEQUENCE [LARGE SCALE GENOMIC DNA]</scope>
    <source>
        <strain evidence="4">CCM 8778</strain>
    </source>
</reference>
<protein>
    <recommendedName>
        <fullName evidence="5">DUF3509 domain-containing protein</fullName>
    </recommendedName>
</protein>
<dbReference type="Proteomes" id="UP000242861">
    <property type="component" value="Unassembled WGS sequence"/>
</dbReference>
<organism evidence="2 3">
    <name type="scientific">Pseudomonas fluvialis</name>
    <dbReference type="NCBI Taxonomy" id="1793966"/>
    <lineage>
        <taxon>Bacteria</taxon>
        <taxon>Pseudomonadati</taxon>
        <taxon>Pseudomonadota</taxon>
        <taxon>Gammaproteobacteria</taxon>
        <taxon>Pseudomonadales</taxon>
        <taxon>Pseudomonadaceae</taxon>
        <taxon>Pseudomonas</taxon>
    </lineage>
</organism>
<reference evidence="3" key="3">
    <citation type="submission" date="2017-12" db="EMBL/GenBank/DDBJ databases">
        <authorList>
            <person name="Yu X.-Y."/>
        </authorList>
    </citation>
    <scope>NUCLEOTIDE SEQUENCE [LARGE SCALE GENOMIC DNA]</scope>
    <source>
        <strain evidence="3">ZYSR67-Z</strain>
    </source>
</reference>
<name>A0A2I0CPU7_9PSED</name>
<keyword evidence="4" id="KW-1185">Reference proteome</keyword>
<accession>A0A2I0CPU7</accession>
<evidence type="ECO:0000313" key="3">
    <source>
        <dbReference type="Proteomes" id="UP000242861"/>
    </source>
</evidence>
<dbReference type="AlphaFoldDB" id="A0A2I0CPU7"/>
<reference evidence="2" key="2">
    <citation type="submission" date="2017-12" db="EMBL/GenBank/DDBJ databases">
        <authorList>
            <person name="Hurst M.R.H."/>
        </authorList>
    </citation>
    <scope>NUCLEOTIDE SEQUENCE [LARGE SCALE GENOMIC DNA]</scope>
    <source>
        <strain evidence="2">ZYSR67-Z</strain>
    </source>
</reference>
<proteinExistence type="predicted"/>
<evidence type="ECO:0000313" key="4">
    <source>
        <dbReference type="Proteomes" id="UP000655550"/>
    </source>
</evidence>
<evidence type="ECO:0000313" key="2">
    <source>
        <dbReference type="EMBL" id="PKF71181.1"/>
    </source>
</evidence>
<dbReference type="EMBL" id="BMDE01000003">
    <property type="protein sequence ID" value="GGH91651.1"/>
    <property type="molecule type" value="Genomic_DNA"/>
</dbReference>
<comment type="caution">
    <text evidence="2">The sequence shown here is derived from an EMBL/GenBank/DDBJ whole genome shotgun (WGS) entry which is preliminary data.</text>
</comment>
<dbReference type="Proteomes" id="UP000655550">
    <property type="component" value="Unassembled WGS sequence"/>
</dbReference>
<dbReference type="EMBL" id="PIYS01000016">
    <property type="protein sequence ID" value="PKF71181.1"/>
    <property type="molecule type" value="Genomic_DNA"/>
</dbReference>
<gene>
    <name evidence="2" type="ORF">CW360_09475</name>
    <name evidence="1" type="ORF">GCM10007363_12050</name>
</gene>